<sequence length="119" mass="11805">MDGPLEERGVTLLLVAAGGALGSLLRYVAASALDARWPRGTLAVNLAGSALLGLLVGRDTGDAAYALLGVGFCGGLTTWSAFAVQTHDLGPRSGATYAAVTLGSALAACALGFWVGAQA</sequence>
<evidence type="ECO:0000256" key="5">
    <source>
        <dbReference type="ARBA" id="ARBA00023136"/>
    </source>
</evidence>
<dbReference type="GO" id="GO:0140114">
    <property type="term" value="P:cellular detoxification of fluoride"/>
    <property type="evidence" value="ECO:0007669"/>
    <property type="project" value="UniProtKB-UniRule"/>
</dbReference>
<dbReference type="PANTHER" id="PTHR28259">
    <property type="entry name" value="FLUORIDE EXPORT PROTEIN 1-RELATED"/>
    <property type="match status" value="1"/>
</dbReference>
<feature type="binding site" evidence="10">
    <location>
        <position position="77"/>
    </location>
    <ligand>
        <name>Na(+)</name>
        <dbReference type="ChEBI" id="CHEBI:29101"/>
        <note>structural</note>
    </ligand>
</feature>
<keyword evidence="10" id="KW-0915">Sodium</keyword>
<evidence type="ECO:0000256" key="7">
    <source>
        <dbReference type="ARBA" id="ARBA00035120"/>
    </source>
</evidence>
<feature type="transmembrane region" description="Helical" evidence="10">
    <location>
        <begin position="41"/>
        <end position="57"/>
    </location>
</feature>
<comment type="function">
    <text evidence="9 10">Fluoride-specific ion channel. Important for reducing fluoride concentration in the cell, thus reducing its toxicity.</text>
</comment>
<evidence type="ECO:0000256" key="2">
    <source>
        <dbReference type="ARBA" id="ARBA00022475"/>
    </source>
</evidence>
<keyword evidence="3 10" id="KW-0812">Transmembrane</keyword>
<dbReference type="HAMAP" id="MF_00454">
    <property type="entry name" value="FluC"/>
    <property type="match status" value="1"/>
</dbReference>
<dbReference type="Pfam" id="PF02537">
    <property type="entry name" value="CRCB"/>
    <property type="match status" value="1"/>
</dbReference>
<evidence type="ECO:0000256" key="8">
    <source>
        <dbReference type="ARBA" id="ARBA00035585"/>
    </source>
</evidence>
<dbReference type="AlphaFoldDB" id="A0A6I3JCA2"/>
<feature type="transmembrane region" description="Helical" evidence="10">
    <location>
        <begin position="63"/>
        <end position="84"/>
    </location>
</feature>
<evidence type="ECO:0000256" key="10">
    <source>
        <dbReference type="HAMAP-Rule" id="MF_00454"/>
    </source>
</evidence>
<dbReference type="EMBL" id="WLCI01000013">
    <property type="protein sequence ID" value="MTB95758.1"/>
    <property type="molecule type" value="Genomic_DNA"/>
</dbReference>
<evidence type="ECO:0000256" key="4">
    <source>
        <dbReference type="ARBA" id="ARBA00022989"/>
    </source>
</evidence>
<gene>
    <name evidence="10" type="primary">fluC</name>
    <name evidence="10" type="synonym">crcB</name>
    <name evidence="11" type="ORF">GGQ22_11760</name>
</gene>
<dbReference type="PANTHER" id="PTHR28259:SF1">
    <property type="entry name" value="FLUORIDE EXPORT PROTEIN 1-RELATED"/>
    <property type="match status" value="1"/>
</dbReference>
<evidence type="ECO:0000256" key="6">
    <source>
        <dbReference type="ARBA" id="ARBA00023303"/>
    </source>
</evidence>
<comment type="activity regulation">
    <text evidence="10">Na(+) is not transported, but it plays an essential structural role and its presence is essential for fluoride channel function.</text>
</comment>
<keyword evidence="2 10" id="KW-1003">Cell membrane</keyword>
<feature type="transmembrane region" description="Helical" evidence="10">
    <location>
        <begin position="96"/>
        <end position="117"/>
    </location>
</feature>
<proteinExistence type="inferred from homology"/>
<evidence type="ECO:0000256" key="1">
    <source>
        <dbReference type="ARBA" id="ARBA00004651"/>
    </source>
</evidence>
<keyword evidence="10" id="KW-0406">Ion transport</keyword>
<keyword evidence="10" id="KW-0813">Transport</keyword>
<evidence type="ECO:0000313" key="12">
    <source>
        <dbReference type="Proteomes" id="UP000433406"/>
    </source>
</evidence>
<name>A0A6I3JCA2_9ACTN</name>
<keyword evidence="10" id="KW-0479">Metal-binding</keyword>
<dbReference type="GO" id="GO:0005886">
    <property type="term" value="C:plasma membrane"/>
    <property type="evidence" value="ECO:0007669"/>
    <property type="project" value="UniProtKB-SubCell"/>
</dbReference>
<organism evidence="11 12">
    <name type="scientific">Nocardioides marmotae</name>
    <dbReference type="NCBI Taxonomy" id="2663857"/>
    <lineage>
        <taxon>Bacteria</taxon>
        <taxon>Bacillati</taxon>
        <taxon>Actinomycetota</taxon>
        <taxon>Actinomycetes</taxon>
        <taxon>Propionibacteriales</taxon>
        <taxon>Nocardioidaceae</taxon>
        <taxon>Nocardioides</taxon>
    </lineage>
</organism>
<comment type="subcellular location">
    <subcellularLocation>
        <location evidence="1 10">Cell membrane</location>
        <topology evidence="1 10">Multi-pass membrane protein</topology>
    </subcellularLocation>
</comment>
<accession>A0A6I3JCA2</accession>
<protein>
    <recommendedName>
        <fullName evidence="10">Fluoride-specific ion channel FluC</fullName>
    </recommendedName>
</protein>
<keyword evidence="12" id="KW-1185">Reference proteome</keyword>
<reference evidence="11 12" key="1">
    <citation type="submission" date="2019-10" db="EMBL/GenBank/DDBJ databases">
        <title>Nocardioides novel species isolated from the excrement of Marmot.</title>
        <authorList>
            <person name="Zhang G."/>
        </authorList>
    </citation>
    <scope>NUCLEOTIDE SEQUENCE [LARGE SCALE GENOMIC DNA]</scope>
    <source>
        <strain evidence="12">zg-579</strain>
    </source>
</reference>
<evidence type="ECO:0000313" key="11">
    <source>
        <dbReference type="EMBL" id="MTB95758.1"/>
    </source>
</evidence>
<feature type="transmembrane region" description="Helical" evidence="10">
    <location>
        <begin position="12"/>
        <end position="29"/>
    </location>
</feature>
<dbReference type="InterPro" id="IPR003691">
    <property type="entry name" value="FluC"/>
</dbReference>
<comment type="catalytic activity">
    <reaction evidence="8">
        <text>fluoride(in) = fluoride(out)</text>
        <dbReference type="Rhea" id="RHEA:76159"/>
        <dbReference type="ChEBI" id="CHEBI:17051"/>
    </reaction>
    <physiologicalReaction direction="left-to-right" evidence="8">
        <dbReference type="Rhea" id="RHEA:76160"/>
    </physiologicalReaction>
</comment>
<evidence type="ECO:0000256" key="3">
    <source>
        <dbReference type="ARBA" id="ARBA00022692"/>
    </source>
</evidence>
<comment type="similarity">
    <text evidence="7 10">Belongs to the fluoride channel Fluc/FEX (TC 1.A.43) family.</text>
</comment>
<keyword evidence="5 10" id="KW-0472">Membrane</keyword>
<dbReference type="GO" id="GO:0062054">
    <property type="term" value="F:fluoride channel activity"/>
    <property type="evidence" value="ECO:0007669"/>
    <property type="project" value="UniProtKB-UniRule"/>
</dbReference>
<dbReference type="GO" id="GO:0046872">
    <property type="term" value="F:metal ion binding"/>
    <property type="evidence" value="ECO:0007669"/>
    <property type="project" value="UniProtKB-KW"/>
</dbReference>
<dbReference type="Proteomes" id="UP000433406">
    <property type="component" value="Unassembled WGS sequence"/>
</dbReference>
<feature type="binding site" evidence="10">
    <location>
        <position position="74"/>
    </location>
    <ligand>
        <name>Na(+)</name>
        <dbReference type="ChEBI" id="CHEBI:29101"/>
        <note>structural</note>
    </ligand>
</feature>
<keyword evidence="6 10" id="KW-0407">Ion channel</keyword>
<keyword evidence="4 10" id="KW-1133">Transmembrane helix</keyword>
<comment type="caution">
    <text evidence="11">The sequence shown here is derived from an EMBL/GenBank/DDBJ whole genome shotgun (WGS) entry which is preliminary data.</text>
</comment>
<evidence type="ECO:0000256" key="9">
    <source>
        <dbReference type="ARBA" id="ARBA00049940"/>
    </source>
</evidence>